<evidence type="ECO:0000313" key="3">
    <source>
        <dbReference type="EMBL" id="KAK6192619.1"/>
    </source>
</evidence>
<proteinExistence type="predicted"/>
<accession>A0AAN8Q1H5</accession>
<comment type="caution">
    <text evidence="3">The sequence shown here is derived from an EMBL/GenBank/DDBJ whole genome shotgun (WGS) entry which is preliminary data.</text>
</comment>
<gene>
    <name evidence="3" type="ORF">SNE40_004062</name>
</gene>
<dbReference type="Pfam" id="PF12695">
    <property type="entry name" value="Abhydrolase_5"/>
    <property type="match status" value="1"/>
</dbReference>
<dbReference type="Gene3D" id="3.40.50.1820">
    <property type="entry name" value="alpha/beta hydrolase"/>
    <property type="match status" value="1"/>
</dbReference>
<dbReference type="SUPFAM" id="SSF53474">
    <property type="entry name" value="alpha/beta-Hydrolases"/>
    <property type="match status" value="1"/>
</dbReference>
<organism evidence="3 4">
    <name type="scientific">Patella caerulea</name>
    <name type="common">Rayed Mediterranean limpet</name>
    <dbReference type="NCBI Taxonomy" id="87958"/>
    <lineage>
        <taxon>Eukaryota</taxon>
        <taxon>Metazoa</taxon>
        <taxon>Spiralia</taxon>
        <taxon>Lophotrochozoa</taxon>
        <taxon>Mollusca</taxon>
        <taxon>Gastropoda</taxon>
        <taxon>Patellogastropoda</taxon>
        <taxon>Patelloidea</taxon>
        <taxon>Patellidae</taxon>
        <taxon>Patella</taxon>
    </lineage>
</organism>
<feature type="signal peptide" evidence="1">
    <location>
        <begin position="1"/>
        <end position="17"/>
    </location>
</feature>
<dbReference type="EMBL" id="JAZGQO010000002">
    <property type="protein sequence ID" value="KAK6192619.1"/>
    <property type="molecule type" value="Genomic_DNA"/>
</dbReference>
<dbReference type="InterPro" id="IPR029058">
    <property type="entry name" value="AB_hydrolase_fold"/>
</dbReference>
<protein>
    <recommendedName>
        <fullName evidence="2">Alpha/beta hydrolase fold-5 domain-containing protein</fullName>
    </recommendedName>
</protein>
<dbReference type="GO" id="GO:0016787">
    <property type="term" value="F:hydrolase activity"/>
    <property type="evidence" value="ECO:0007669"/>
    <property type="project" value="InterPro"/>
</dbReference>
<dbReference type="InterPro" id="IPR029059">
    <property type="entry name" value="AB_hydrolase_5"/>
</dbReference>
<feature type="chain" id="PRO_5042941122" description="Alpha/beta hydrolase fold-5 domain-containing protein" evidence="1">
    <location>
        <begin position="18"/>
        <end position="481"/>
    </location>
</feature>
<keyword evidence="1" id="KW-0732">Signal</keyword>
<name>A0AAN8Q1H5_PATCE</name>
<feature type="domain" description="Alpha/beta hydrolase fold-5" evidence="2">
    <location>
        <begin position="85"/>
        <end position="204"/>
    </location>
</feature>
<dbReference type="AlphaFoldDB" id="A0AAN8Q1H5"/>
<sequence>MWITCVVLCLVVNSGKSQSAGPARHMILPPSGSGDRDIGIIIVPEEGVRSVAYATLAEEIQIGSNLPIWVGLMDATGMTLSSTTFPILIAELLQQLSIQGMRTETADIFLAGHGTSGALVAEFALSHPDLQSGVILLGSVLPMGQSVSTFPLPVLTISGELDGVTRITNVAHFYRLLAYDVSQEAELIHHSPLILLQGCNHALFSDGELSDEMLDKDIKSEVNDDDARMLVANYTVRFIGTVTGQPGHMDLSKTMFQSAYKTASSMLQPIVDIISLTENEALGSDWVGIVQKWLSGLSPSDLKRISVESYVLEDARSIPPSLMDAGGERTTIVTFSQIYRPSKTSEEIAARMIGPERISKQLGNTSVVEKYNCKDLNYASFLTAYHMASAMARERYDNYHKGIIFHDDLLMQSDAAWEQSQLLVETIEHELHVTAPNYQTPVSDFLGEWNGIFFCKLLPLDKALEWIYVDSLQNKNQNQGG</sequence>
<evidence type="ECO:0000259" key="2">
    <source>
        <dbReference type="Pfam" id="PF12695"/>
    </source>
</evidence>
<evidence type="ECO:0000256" key="1">
    <source>
        <dbReference type="SAM" id="SignalP"/>
    </source>
</evidence>
<evidence type="ECO:0000313" key="4">
    <source>
        <dbReference type="Proteomes" id="UP001347796"/>
    </source>
</evidence>
<reference evidence="3 4" key="1">
    <citation type="submission" date="2024-01" db="EMBL/GenBank/DDBJ databases">
        <title>The genome of the rayed Mediterranean limpet Patella caerulea (Linnaeus, 1758).</title>
        <authorList>
            <person name="Anh-Thu Weber A."/>
            <person name="Halstead-Nussloch G."/>
        </authorList>
    </citation>
    <scope>NUCLEOTIDE SEQUENCE [LARGE SCALE GENOMIC DNA]</scope>
    <source>
        <strain evidence="3">AATW-2023a</strain>
        <tissue evidence="3">Whole specimen</tissue>
    </source>
</reference>
<keyword evidence="4" id="KW-1185">Reference proteome</keyword>
<dbReference type="Proteomes" id="UP001347796">
    <property type="component" value="Unassembled WGS sequence"/>
</dbReference>